<keyword evidence="2" id="KW-0812">Transmembrane</keyword>
<proteinExistence type="predicted"/>
<dbReference type="AlphaFoldDB" id="A0A4V2F1N7"/>
<evidence type="ECO:0000256" key="3">
    <source>
        <dbReference type="SAM" id="SignalP"/>
    </source>
</evidence>
<evidence type="ECO:0008006" key="6">
    <source>
        <dbReference type="Google" id="ProtNLM"/>
    </source>
</evidence>
<accession>A0A4V2F1N7</accession>
<feature type="coiled-coil region" evidence="1">
    <location>
        <begin position="376"/>
        <end position="410"/>
    </location>
</feature>
<name>A0A4V2F1N7_9BACT</name>
<dbReference type="RefSeq" id="WP_130538882.1">
    <property type="nucleotide sequence ID" value="NZ_CP042431.1"/>
</dbReference>
<feature type="chain" id="PRO_5020183847" description="Tetratricopeptide repeat protein" evidence="3">
    <location>
        <begin position="21"/>
        <end position="587"/>
    </location>
</feature>
<feature type="signal peptide" evidence="3">
    <location>
        <begin position="1"/>
        <end position="20"/>
    </location>
</feature>
<dbReference type="GO" id="GO:0006355">
    <property type="term" value="P:regulation of DNA-templated transcription"/>
    <property type="evidence" value="ECO:0007669"/>
    <property type="project" value="InterPro"/>
</dbReference>
<comment type="caution">
    <text evidence="4">The sequence shown here is derived from an EMBL/GenBank/DDBJ whole genome shotgun (WGS) entry which is preliminary data.</text>
</comment>
<dbReference type="EMBL" id="SGXA01000001">
    <property type="protein sequence ID" value="RZS74416.1"/>
    <property type="molecule type" value="Genomic_DNA"/>
</dbReference>
<keyword evidence="3" id="KW-0732">Signal</keyword>
<organism evidence="4 5">
    <name type="scientific">Pseudobacter ginsenosidimutans</name>
    <dbReference type="NCBI Taxonomy" id="661488"/>
    <lineage>
        <taxon>Bacteria</taxon>
        <taxon>Pseudomonadati</taxon>
        <taxon>Bacteroidota</taxon>
        <taxon>Chitinophagia</taxon>
        <taxon>Chitinophagales</taxon>
        <taxon>Chitinophagaceae</taxon>
        <taxon>Pseudobacter</taxon>
    </lineage>
</organism>
<feature type="transmembrane region" description="Helical" evidence="2">
    <location>
        <begin position="413"/>
        <end position="430"/>
    </location>
</feature>
<dbReference type="InterPro" id="IPR016032">
    <property type="entry name" value="Sig_transdc_resp-reg_C-effctor"/>
</dbReference>
<dbReference type="OrthoDB" id="920116at2"/>
<feature type="coiled-coil region" evidence="1">
    <location>
        <begin position="447"/>
        <end position="488"/>
    </location>
</feature>
<dbReference type="GO" id="GO:0003677">
    <property type="term" value="F:DNA binding"/>
    <property type="evidence" value="ECO:0007669"/>
    <property type="project" value="InterPro"/>
</dbReference>
<dbReference type="InterPro" id="IPR011990">
    <property type="entry name" value="TPR-like_helical_dom_sf"/>
</dbReference>
<gene>
    <name evidence="4" type="ORF">EV199_0263</name>
</gene>
<keyword evidence="5" id="KW-1185">Reference proteome</keyword>
<sequence length="587" mass="67726">MSRTLFIFLLLIFPFFQAHAQTLQLSDYLKIWSINDIGQTEKAATLFDDLSLHKDSARYFNLVRELDKQISVEQSPRLFIRLIMYKALWSMETQADQKDAIRRHHQQTLEAIRLAWPLKDKQLNAELYALFGELSLRLPDLEQSLLYNLRSLDMQEQIGQQYFPKICWTYFSVARSLYLTRDYAQSVKYGLKCIDALKKLPEVSRYDRIFLADIIGSAYNKTGKKDSAAWYYQEIKRLIAEQDPAHPETLPRWNSLWMGLTDGYLGRIETGKQKFATAAPLLQHAVQASLNYGDTANAACFLNDLAGISYQQKNFPNALAQWRQAFNWSTRTHEKQAIADAAQGLSQLFRDLQQPDSSYYYFGQFHLVNDSLAALINRSQLNAARAKLDYEQLQESLEKAESDMQSERGMKKLLVAAIAMLVIIAAFSWYRISTWHKRRAALHQKKIRQVQQKEAEARTKLEQFKSRINEKNEEIEALQHQISQSVQTNPVELFPSVLLTEEDWVNFKNDFIKAYPGFFPGLRETVKDLTPAQERLAALIKLNFDNAQAAACLGISKDSVSRGKRRLRQSMNLATDINLEEFISSIK</sequence>
<dbReference type="SUPFAM" id="SSF48452">
    <property type="entry name" value="TPR-like"/>
    <property type="match status" value="2"/>
</dbReference>
<protein>
    <recommendedName>
        <fullName evidence="6">Tetratricopeptide repeat protein</fullName>
    </recommendedName>
</protein>
<dbReference type="Gene3D" id="1.25.40.10">
    <property type="entry name" value="Tetratricopeptide repeat domain"/>
    <property type="match status" value="2"/>
</dbReference>
<dbReference type="Proteomes" id="UP000293874">
    <property type="component" value="Unassembled WGS sequence"/>
</dbReference>
<reference evidence="4 5" key="1">
    <citation type="submission" date="2019-02" db="EMBL/GenBank/DDBJ databases">
        <title>Genomic Encyclopedia of Type Strains, Phase IV (KMG-IV): sequencing the most valuable type-strain genomes for metagenomic binning, comparative biology and taxonomic classification.</title>
        <authorList>
            <person name="Goeker M."/>
        </authorList>
    </citation>
    <scope>NUCLEOTIDE SEQUENCE [LARGE SCALE GENOMIC DNA]</scope>
    <source>
        <strain evidence="4 5">DSM 18116</strain>
    </source>
</reference>
<keyword evidence="2" id="KW-1133">Transmembrane helix</keyword>
<evidence type="ECO:0000313" key="4">
    <source>
        <dbReference type="EMBL" id="RZS74416.1"/>
    </source>
</evidence>
<dbReference type="SUPFAM" id="SSF46894">
    <property type="entry name" value="C-terminal effector domain of the bipartite response regulators"/>
    <property type="match status" value="1"/>
</dbReference>
<keyword evidence="1" id="KW-0175">Coiled coil</keyword>
<evidence type="ECO:0000256" key="1">
    <source>
        <dbReference type="SAM" id="Coils"/>
    </source>
</evidence>
<evidence type="ECO:0000256" key="2">
    <source>
        <dbReference type="SAM" id="Phobius"/>
    </source>
</evidence>
<keyword evidence="2" id="KW-0472">Membrane</keyword>
<evidence type="ECO:0000313" key="5">
    <source>
        <dbReference type="Proteomes" id="UP000293874"/>
    </source>
</evidence>